<protein>
    <submittedName>
        <fullName evidence="1">Uncharacterized protein</fullName>
    </submittedName>
</protein>
<keyword evidence="2" id="KW-1185">Reference proteome</keyword>
<proteinExistence type="predicted"/>
<gene>
    <name evidence="1" type="ORF">SAMN05444390_1011658</name>
</gene>
<accession>A0A1H5Y8C2</accession>
<evidence type="ECO:0000313" key="2">
    <source>
        <dbReference type="Proteomes" id="UP000236745"/>
    </source>
</evidence>
<dbReference type="AlphaFoldDB" id="A0A1H5Y8C2"/>
<evidence type="ECO:0000313" key="1">
    <source>
        <dbReference type="EMBL" id="SEG20241.1"/>
    </source>
</evidence>
<dbReference type="RefSeq" id="WP_104002539.1">
    <property type="nucleotide sequence ID" value="NZ_FNVQ01000001.1"/>
</dbReference>
<sequence>MSLIKLTPEESLIQQARLKVCQTNECKKYVKFTMTCKPWPIGCGCFLPAKTRIMGAKCPDDYWVAMSEHEVVDSAYTNAVESLGELENE</sequence>
<reference evidence="1 2" key="1">
    <citation type="submission" date="2016-10" db="EMBL/GenBank/DDBJ databases">
        <authorList>
            <person name="de Groot N.N."/>
        </authorList>
    </citation>
    <scope>NUCLEOTIDE SEQUENCE [LARGE SCALE GENOMIC DNA]</scope>
    <source>
        <strain evidence="1 2">DSM 22012</strain>
    </source>
</reference>
<name>A0A1H5Y8C2_9GAMM</name>
<dbReference type="OrthoDB" id="7061841at2"/>
<dbReference type="Proteomes" id="UP000236745">
    <property type="component" value="Unassembled WGS sequence"/>
</dbReference>
<organism evidence="1 2">
    <name type="scientific">Marinobacterium lutimaris</name>
    <dbReference type="NCBI Taxonomy" id="568106"/>
    <lineage>
        <taxon>Bacteria</taxon>
        <taxon>Pseudomonadati</taxon>
        <taxon>Pseudomonadota</taxon>
        <taxon>Gammaproteobacteria</taxon>
        <taxon>Oceanospirillales</taxon>
        <taxon>Oceanospirillaceae</taxon>
        <taxon>Marinobacterium</taxon>
    </lineage>
</organism>
<dbReference type="EMBL" id="FNVQ01000001">
    <property type="protein sequence ID" value="SEG20241.1"/>
    <property type="molecule type" value="Genomic_DNA"/>
</dbReference>